<dbReference type="CDD" id="cd04647">
    <property type="entry name" value="LbH_MAT_like"/>
    <property type="match status" value="1"/>
</dbReference>
<dbReference type="GO" id="GO:0016740">
    <property type="term" value="F:transferase activity"/>
    <property type="evidence" value="ECO:0007669"/>
    <property type="project" value="UniProtKB-KW"/>
</dbReference>
<protein>
    <submittedName>
        <fullName evidence="1">Putative acetyl transferase</fullName>
    </submittedName>
</protein>
<dbReference type="PANTHER" id="PTHR23416:SF78">
    <property type="entry name" value="LIPOPOLYSACCHARIDE BIOSYNTHESIS O-ACETYL TRANSFERASE WBBJ-RELATED"/>
    <property type="match status" value="1"/>
</dbReference>
<organism evidence="1 2">
    <name type="scientific">Clostridium bornimense</name>
    <dbReference type="NCBI Taxonomy" id="1216932"/>
    <lineage>
        <taxon>Bacteria</taxon>
        <taxon>Bacillati</taxon>
        <taxon>Bacillota</taxon>
        <taxon>Clostridia</taxon>
        <taxon>Eubacteriales</taxon>
        <taxon>Clostridiaceae</taxon>
        <taxon>Clostridium</taxon>
    </lineage>
</organism>
<dbReference type="PATRIC" id="fig|1216932.3.peg.2072"/>
<dbReference type="RefSeq" id="WP_044038962.1">
    <property type="nucleotide sequence ID" value="NZ_HG917868.1"/>
</dbReference>
<dbReference type="Pfam" id="PF00132">
    <property type="entry name" value="Hexapep"/>
    <property type="match status" value="1"/>
</dbReference>
<dbReference type="KEGG" id="clt:CM240_2071"/>
<dbReference type="InterPro" id="IPR001451">
    <property type="entry name" value="Hexapep"/>
</dbReference>
<reference evidence="1 2" key="1">
    <citation type="submission" date="2013-11" db="EMBL/GenBank/DDBJ databases">
        <title>Complete genome sequence of Clostridum sp. M2/40.</title>
        <authorList>
            <person name="Wibberg D."/>
            <person name="Puehler A."/>
            <person name="Schlueter A."/>
        </authorList>
    </citation>
    <scope>NUCLEOTIDE SEQUENCE [LARGE SCALE GENOMIC DNA]</scope>
    <source>
        <strain evidence="2">M2/40</strain>
    </source>
</reference>
<dbReference type="AlphaFoldDB" id="W6S045"/>
<keyword evidence="2" id="KW-1185">Reference proteome</keyword>
<dbReference type="EMBL" id="HG917868">
    <property type="protein sequence ID" value="CDM69229.1"/>
    <property type="molecule type" value="Genomic_DNA"/>
</dbReference>
<sequence>MKLIEYFIKQIKGEDFSLDKDIDLIYLLELIMDMSKNLIRGNIKGISIKKRSHFIFIGSKVKLKMKRKMNFGKGVNIGNNVVIDAFSKEGVILGNNVRIGDNSRILCTGSIKKIGKGLKIGNNCGFGENCFFGAAGGIEIGNDVIMGQNVRFHSENHNFNDSNKLIREQGVTNKGIKIGSNCWIGSGVVFLDGVTVGDGCVIGANTLVNKDIPDNTISVGNPVRIIKSRIGSLED</sequence>
<dbReference type="HOGENOM" id="CLU_051638_7_0_9"/>
<dbReference type="SUPFAM" id="SSF51161">
    <property type="entry name" value="Trimeric LpxA-like enzymes"/>
    <property type="match status" value="1"/>
</dbReference>
<proteinExistence type="predicted"/>
<accession>W6S045</accession>
<evidence type="ECO:0000313" key="2">
    <source>
        <dbReference type="Proteomes" id="UP000019426"/>
    </source>
</evidence>
<dbReference type="OrthoDB" id="9801697at2"/>
<evidence type="ECO:0000313" key="1">
    <source>
        <dbReference type="EMBL" id="CDM69229.1"/>
    </source>
</evidence>
<dbReference type="InterPro" id="IPR051159">
    <property type="entry name" value="Hexapeptide_acetyltransf"/>
</dbReference>
<dbReference type="Gene3D" id="2.160.10.10">
    <property type="entry name" value="Hexapeptide repeat proteins"/>
    <property type="match status" value="2"/>
</dbReference>
<dbReference type="InterPro" id="IPR011004">
    <property type="entry name" value="Trimer_LpxA-like_sf"/>
</dbReference>
<dbReference type="PANTHER" id="PTHR23416">
    <property type="entry name" value="SIALIC ACID SYNTHASE-RELATED"/>
    <property type="match status" value="1"/>
</dbReference>
<dbReference type="eggNOG" id="COG0110">
    <property type="taxonomic scope" value="Bacteria"/>
</dbReference>
<dbReference type="STRING" id="1216932.CM240_2071"/>
<gene>
    <name evidence="1" type="ORF">CM240_2071</name>
</gene>
<name>W6S045_9CLOT</name>
<dbReference type="Proteomes" id="UP000019426">
    <property type="component" value="Chromosome M2/40_rep1"/>
</dbReference>
<keyword evidence="1" id="KW-0808">Transferase</keyword>